<accession>A0A397UTX3</accession>
<dbReference type="Proteomes" id="UP000266673">
    <property type="component" value="Unassembled WGS sequence"/>
</dbReference>
<keyword evidence="1" id="KW-1133">Transmembrane helix</keyword>
<name>A0A397UTX3_9GLOM</name>
<organism evidence="2 3">
    <name type="scientific">Gigaspora rosea</name>
    <dbReference type="NCBI Taxonomy" id="44941"/>
    <lineage>
        <taxon>Eukaryota</taxon>
        <taxon>Fungi</taxon>
        <taxon>Fungi incertae sedis</taxon>
        <taxon>Mucoromycota</taxon>
        <taxon>Glomeromycotina</taxon>
        <taxon>Glomeromycetes</taxon>
        <taxon>Diversisporales</taxon>
        <taxon>Gigasporaceae</taxon>
        <taxon>Gigaspora</taxon>
    </lineage>
</organism>
<evidence type="ECO:0000313" key="3">
    <source>
        <dbReference type="Proteomes" id="UP000266673"/>
    </source>
</evidence>
<keyword evidence="3" id="KW-1185">Reference proteome</keyword>
<evidence type="ECO:0000256" key="1">
    <source>
        <dbReference type="SAM" id="Phobius"/>
    </source>
</evidence>
<sequence>MSRVVGAAVPGGEQDFVCRDFDPNPPGVVLLLSLTGVVILGASLSYWCRRSCSFVIVTGVGIAGIIVMPNYCVILAISVSGIGESVESSSVRCWSFTLR</sequence>
<feature type="transmembrane region" description="Helical" evidence="1">
    <location>
        <begin position="54"/>
        <end position="79"/>
    </location>
</feature>
<reference evidence="2 3" key="1">
    <citation type="submission" date="2018-06" db="EMBL/GenBank/DDBJ databases">
        <title>Comparative genomics reveals the genomic features of Rhizophagus irregularis, R. cerebriforme, R. diaphanum and Gigaspora rosea, and their symbiotic lifestyle signature.</title>
        <authorList>
            <person name="Morin E."/>
            <person name="San Clemente H."/>
            <person name="Chen E.C.H."/>
            <person name="De La Providencia I."/>
            <person name="Hainaut M."/>
            <person name="Kuo A."/>
            <person name="Kohler A."/>
            <person name="Murat C."/>
            <person name="Tang N."/>
            <person name="Roy S."/>
            <person name="Loubradou J."/>
            <person name="Henrissat B."/>
            <person name="Grigoriev I.V."/>
            <person name="Corradi N."/>
            <person name="Roux C."/>
            <person name="Martin F.M."/>
        </authorList>
    </citation>
    <scope>NUCLEOTIDE SEQUENCE [LARGE SCALE GENOMIC DNA]</scope>
    <source>
        <strain evidence="2 3">DAOM 194757</strain>
    </source>
</reference>
<keyword evidence="1" id="KW-0472">Membrane</keyword>
<comment type="caution">
    <text evidence="2">The sequence shown here is derived from an EMBL/GenBank/DDBJ whole genome shotgun (WGS) entry which is preliminary data.</text>
</comment>
<proteinExistence type="predicted"/>
<protein>
    <submittedName>
        <fullName evidence="2">Uncharacterized protein</fullName>
    </submittedName>
</protein>
<gene>
    <name evidence="2" type="ORF">C2G38_2205580</name>
</gene>
<evidence type="ECO:0000313" key="2">
    <source>
        <dbReference type="EMBL" id="RIB10636.1"/>
    </source>
</evidence>
<keyword evidence="1" id="KW-0812">Transmembrane</keyword>
<feature type="transmembrane region" description="Helical" evidence="1">
    <location>
        <begin position="28"/>
        <end position="47"/>
    </location>
</feature>
<dbReference type="AlphaFoldDB" id="A0A397UTX3"/>
<dbReference type="EMBL" id="QKWP01001226">
    <property type="protein sequence ID" value="RIB10636.1"/>
    <property type="molecule type" value="Genomic_DNA"/>
</dbReference>